<dbReference type="InterPro" id="IPR045272">
    <property type="entry name" value="ANXUR1/2-like"/>
</dbReference>
<dbReference type="FunFam" id="3.30.200.20:FF:000039">
    <property type="entry name" value="receptor-like protein kinase FERONIA"/>
    <property type="match status" value="2"/>
</dbReference>
<dbReference type="PANTHER" id="PTHR27003:SF59">
    <property type="entry name" value="PROTEIN KINASE DOMAIN-CONTAINING PROTEIN"/>
    <property type="match status" value="1"/>
</dbReference>
<dbReference type="SUPFAM" id="SSF56112">
    <property type="entry name" value="Protein kinase-like (PK-like)"/>
    <property type="match status" value="2"/>
</dbReference>
<dbReference type="CDD" id="cd14066">
    <property type="entry name" value="STKc_IRAK"/>
    <property type="match status" value="1"/>
</dbReference>
<dbReference type="InterPro" id="IPR000719">
    <property type="entry name" value="Prot_kinase_dom"/>
</dbReference>
<feature type="domain" description="Protein kinase" evidence="15">
    <location>
        <begin position="333"/>
        <end position="614"/>
    </location>
</feature>
<name>A0A2N9FDV9_FAGSY</name>
<evidence type="ECO:0000256" key="11">
    <source>
        <dbReference type="ARBA" id="ARBA00023180"/>
    </source>
</evidence>
<keyword evidence="10 14" id="KW-0472">Membrane</keyword>
<evidence type="ECO:0000256" key="4">
    <source>
        <dbReference type="ARBA" id="ARBA00022692"/>
    </source>
</evidence>
<dbReference type="FunFam" id="2.60.120.430:FF:000013">
    <property type="entry name" value="Putative receptor-like protein kinase"/>
    <property type="match status" value="1"/>
</dbReference>
<feature type="binding site" evidence="12">
    <location>
        <position position="361"/>
    </location>
    <ligand>
        <name>ATP</name>
        <dbReference type="ChEBI" id="CHEBI:30616"/>
    </ligand>
</feature>
<gene>
    <name evidence="16" type="ORF">FSB_LOCUS13254</name>
</gene>
<evidence type="ECO:0000256" key="5">
    <source>
        <dbReference type="ARBA" id="ARBA00022729"/>
    </source>
</evidence>
<dbReference type="PANTHER" id="PTHR27003">
    <property type="entry name" value="OS07G0166700 PROTEIN"/>
    <property type="match status" value="1"/>
</dbReference>
<feature type="compositionally biased region" description="Basic and acidic residues" evidence="13">
    <location>
        <begin position="955"/>
        <end position="965"/>
    </location>
</feature>
<keyword evidence="9 14" id="KW-1133">Transmembrane helix</keyword>
<dbReference type="InterPro" id="IPR017441">
    <property type="entry name" value="Protein_kinase_ATP_BS"/>
</dbReference>
<dbReference type="Pfam" id="PF12819">
    <property type="entry name" value="Malectin_like"/>
    <property type="match status" value="1"/>
</dbReference>
<keyword evidence="11" id="KW-0325">Glycoprotein</keyword>
<feature type="domain" description="Protein kinase" evidence="15">
    <location>
        <begin position="681"/>
        <end position="965"/>
    </location>
</feature>
<dbReference type="GO" id="GO:0004674">
    <property type="term" value="F:protein serine/threonine kinase activity"/>
    <property type="evidence" value="ECO:0007669"/>
    <property type="project" value="UniProtKB-KW"/>
</dbReference>
<evidence type="ECO:0000259" key="15">
    <source>
        <dbReference type="PROSITE" id="PS50011"/>
    </source>
</evidence>
<sequence length="965" mass="107558">MSGIYDLLLTSKWDPHKPEVFLANETRITNNATRVTSAGNASTYNVLLSQALHKIHRINFGGSPIEYDELWRSWVPDDSYLIFHGDSAKNSTLYSQTPNYVPELVAQYYSAPDRVYQTAKQLKPGSSGNASILNLTWSFPVSKNTKHFFRVHFCDIISKTADDLQFNLSIYSNFNRRIYPYGITDTSVIATPFFIDYVVDSDNSGFINFSISPSEQDSSVLNAFVNGLEIMEVMTDKSGPIPQECDESEKKHLPVITIVGSVCGGVFVILIVVVALRLKYRKAEADQSLGGLFFGGISFNRLSEGSSTGSLPAHLNLSLRIPFAEIQYATKSFNSKLLIGEGGFGKVYKGTLRNGIRVAVKRSQPGHGQGIEEFQTEIIVLSQIRHRHLVSLIGYCDEKSEMILVYEFMEKGTLRDHLYQSNDNSERSSSRSELSWKQRLEICIGAAKGLHYLHTGPAGGIIHRDVKSTNILLDGDYVAKVADFGLSKSGLPDPEHFSMGIKGSFGYLDPEYLTTLQLTGKSDVYSFGVVLLEILCARPAINNSLPMEEMNLADWGMMWQRKGQLEKIIDPMLVDKIKPSSLRKFGETAEKCLKANSVERPTMQEVLYDLQYALQLQETAMHSDPHEDSTTNTSLELQLPLIWNLPSNRTPIKEDDHAPIPNMNLGLKITFAELQFATKNFATKLLIGKGGFGNVYEGTLRNGMKVAVKRSEPWSGQGLPEFQTEIMVLSKIHHRHLVSLIGYCDERLEICIGAARGLHYLHKGSAGGIIHCDVKSKNILLDKNNVAKVADFGLSKSGPLDDTHVRTTVKGTIGYLDPEPAIDRVLPREQANLAEWGMLCKKKGLIEEIVNPSLKGQIDPNSLGKFIETTEKCLQECGTDRPTMRNVLLDLEYALQLQQTAMPREPHEDSTIGSSAGLELPNVRQFKSISFSVDRDDMPVMRDDNSYNKPSEVLSRLRCDDSDSR</sequence>
<evidence type="ECO:0000256" key="14">
    <source>
        <dbReference type="SAM" id="Phobius"/>
    </source>
</evidence>
<reference evidence="16" key="1">
    <citation type="submission" date="2018-02" db="EMBL/GenBank/DDBJ databases">
        <authorList>
            <person name="Cohen D.B."/>
            <person name="Kent A.D."/>
        </authorList>
    </citation>
    <scope>NUCLEOTIDE SEQUENCE</scope>
</reference>
<dbReference type="GO" id="GO:0005886">
    <property type="term" value="C:plasma membrane"/>
    <property type="evidence" value="ECO:0007669"/>
    <property type="project" value="TreeGrafter"/>
</dbReference>
<keyword evidence="4 14" id="KW-0812">Transmembrane</keyword>
<evidence type="ECO:0000256" key="7">
    <source>
        <dbReference type="ARBA" id="ARBA00022777"/>
    </source>
</evidence>
<dbReference type="GO" id="GO:0009506">
    <property type="term" value="C:plasmodesma"/>
    <property type="evidence" value="ECO:0007669"/>
    <property type="project" value="TreeGrafter"/>
</dbReference>
<evidence type="ECO:0000256" key="2">
    <source>
        <dbReference type="ARBA" id="ARBA00022527"/>
    </source>
</evidence>
<accession>A0A2N9FDV9</accession>
<dbReference type="Gene3D" id="1.10.510.10">
    <property type="entry name" value="Transferase(Phosphotransferase) domain 1"/>
    <property type="match status" value="3"/>
</dbReference>
<evidence type="ECO:0000256" key="3">
    <source>
        <dbReference type="ARBA" id="ARBA00022679"/>
    </source>
</evidence>
<evidence type="ECO:0000256" key="9">
    <source>
        <dbReference type="ARBA" id="ARBA00022989"/>
    </source>
</evidence>
<dbReference type="PROSITE" id="PS50011">
    <property type="entry name" value="PROTEIN_KINASE_DOM"/>
    <property type="match status" value="2"/>
</dbReference>
<dbReference type="InterPro" id="IPR008271">
    <property type="entry name" value="Ser/Thr_kinase_AS"/>
</dbReference>
<protein>
    <recommendedName>
        <fullName evidence="15">Protein kinase domain-containing protein</fullName>
    </recommendedName>
</protein>
<dbReference type="PROSITE" id="PS00108">
    <property type="entry name" value="PROTEIN_KINASE_ST"/>
    <property type="match status" value="2"/>
</dbReference>
<feature type="region of interest" description="Disordered" evidence="13">
    <location>
        <begin position="937"/>
        <end position="965"/>
    </location>
</feature>
<keyword evidence="8 12" id="KW-0067">ATP-binding</keyword>
<feature type="binding site" evidence="12">
    <location>
        <position position="709"/>
    </location>
    <ligand>
        <name>ATP</name>
        <dbReference type="ChEBI" id="CHEBI:30616"/>
    </ligand>
</feature>
<dbReference type="Pfam" id="PF07714">
    <property type="entry name" value="PK_Tyr_Ser-Thr"/>
    <property type="match status" value="2"/>
</dbReference>
<comment type="subcellular location">
    <subcellularLocation>
        <location evidence="1">Membrane</location>
        <topology evidence="1">Single-pass type I membrane protein</topology>
    </subcellularLocation>
</comment>
<dbReference type="InterPro" id="IPR024788">
    <property type="entry name" value="Malectin-like_Carb-bd_dom"/>
</dbReference>
<evidence type="ECO:0000256" key="1">
    <source>
        <dbReference type="ARBA" id="ARBA00004479"/>
    </source>
</evidence>
<keyword evidence="5" id="KW-0732">Signal</keyword>
<evidence type="ECO:0000256" key="12">
    <source>
        <dbReference type="PROSITE-ProRule" id="PRU10141"/>
    </source>
</evidence>
<evidence type="ECO:0000256" key="8">
    <source>
        <dbReference type="ARBA" id="ARBA00022840"/>
    </source>
</evidence>
<dbReference type="PROSITE" id="PS00107">
    <property type="entry name" value="PROTEIN_KINASE_ATP"/>
    <property type="match status" value="2"/>
</dbReference>
<dbReference type="InterPro" id="IPR011009">
    <property type="entry name" value="Kinase-like_dom_sf"/>
</dbReference>
<feature type="transmembrane region" description="Helical" evidence="14">
    <location>
        <begin position="253"/>
        <end position="276"/>
    </location>
</feature>
<dbReference type="SMART" id="SM00220">
    <property type="entry name" value="S_TKc"/>
    <property type="match status" value="1"/>
</dbReference>
<keyword evidence="3" id="KW-0808">Transferase</keyword>
<dbReference type="Gene3D" id="3.30.200.20">
    <property type="entry name" value="Phosphorylase Kinase, domain 1"/>
    <property type="match status" value="2"/>
</dbReference>
<dbReference type="InterPro" id="IPR001245">
    <property type="entry name" value="Ser-Thr/Tyr_kinase_cat_dom"/>
</dbReference>
<feature type="compositionally biased region" description="Basic and acidic residues" evidence="13">
    <location>
        <begin position="937"/>
        <end position="946"/>
    </location>
</feature>
<dbReference type="AlphaFoldDB" id="A0A2N9FDV9"/>
<organism evidence="16">
    <name type="scientific">Fagus sylvatica</name>
    <name type="common">Beechnut</name>
    <dbReference type="NCBI Taxonomy" id="28930"/>
    <lineage>
        <taxon>Eukaryota</taxon>
        <taxon>Viridiplantae</taxon>
        <taxon>Streptophyta</taxon>
        <taxon>Embryophyta</taxon>
        <taxon>Tracheophyta</taxon>
        <taxon>Spermatophyta</taxon>
        <taxon>Magnoliopsida</taxon>
        <taxon>eudicotyledons</taxon>
        <taxon>Gunneridae</taxon>
        <taxon>Pentapetalae</taxon>
        <taxon>rosids</taxon>
        <taxon>fabids</taxon>
        <taxon>Fagales</taxon>
        <taxon>Fagaceae</taxon>
        <taxon>Fagus</taxon>
    </lineage>
</organism>
<dbReference type="Pfam" id="PF00069">
    <property type="entry name" value="Pkinase"/>
    <property type="match status" value="1"/>
</dbReference>
<evidence type="ECO:0000256" key="10">
    <source>
        <dbReference type="ARBA" id="ARBA00023136"/>
    </source>
</evidence>
<evidence type="ECO:0000313" key="16">
    <source>
        <dbReference type="EMBL" id="SPC85372.1"/>
    </source>
</evidence>
<dbReference type="FunFam" id="1.10.510.10:FF:000252">
    <property type="entry name" value="Receptor-like protein kinase FERONIA"/>
    <property type="match status" value="1"/>
</dbReference>
<dbReference type="GO" id="GO:0004714">
    <property type="term" value="F:transmembrane receptor protein tyrosine kinase activity"/>
    <property type="evidence" value="ECO:0007669"/>
    <property type="project" value="InterPro"/>
</dbReference>
<keyword evidence="2" id="KW-0723">Serine/threonine-protein kinase</keyword>
<keyword evidence="6 12" id="KW-0547">Nucleotide-binding</keyword>
<dbReference type="GO" id="GO:0005524">
    <property type="term" value="F:ATP binding"/>
    <property type="evidence" value="ECO:0007669"/>
    <property type="project" value="UniProtKB-UniRule"/>
</dbReference>
<evidence type="ECO:0000256" key="13">
    <source>
        <dbReference type="SAM" id="MobiDB-lite"/>
    </source>
</evidence>
<dbReference type="Gene3D" id="2.60.120.430">
    <property type="entry name" value="Galactose-binding lectin"/>
    <property type="match status" value="1"/>
</dbReference>
<proteinExistence type="predicted"/>
<dbReference type="EMBL" id="OIVN01000779">
    <property type="protein sequence ID" value="SPC85372.1"/>
    <property type="molecule type" value="Genomic_DNA"/>
</dbReference>
<keyword evidence="7" id="KW-0418">Kinase</keyword>
<evidence type="ECO:0000256" key="6">
    <source>
        <dbReference type="ARBA" id="ARBA00022741"/>
    </source>
</evidence>